<evidence type="ECO:0000256" key="2">
    <source>
        <dbReference type="SAM" id="SignalP"/>
    </source>
</evidence>
<evidence type="ECO:0000259" key="3">
    <source>
        <dbReference type="PROSITE" id="PS50041"/>
    </source>
</evidence>
<evidence type="ECO:0000313" key="4">
    <source>
        <dbReference type="EMBL" id="MEQ2176965.1"/>
    </source>
</evidence>
<evidence type="ECO:0000313" key="5">
    <source>
        <dbReference type="Proteomes" id="UP001476798"/>
    </source>
</evidence>
<dbReference type="InterPro" id="IPR018378">
    <property type="entry name" value="C-type_lectin_CS"/>
</dbReference>
<reference evidence="4 5" key="1">
    <citation type="submission" date="2021-06" db="EMBL/GenBank/DDBJ databases">
        <authorList>
            <person name="Palmer J.M."/>
        </authorList>
    </citation>
    <scope>NUCLEOTIDE SEQUENCE [LARGE SCALE GENOMIC DNA]</scope>
    <source>
        <strain evidence="4 5">GA_2019</strain>
        <tissue evidence="4">Muscle</tissue>
    </source>
</reference>
<dbReference type="SMART" id="SM00034">
    <property type="entry name" value="CLECT"/>
    <property type="match status" value="1"/>
</dbReference>
<proteinExistence type="predicted"/>
<dbReference type="Gene3D" id="3.10.100.10">
    <property type="entry name" value="Mannose-Binding Protein A, subunit A"/>
    <property type="match status" value="1"/>
</dbReference>
<keyword evidence="5" id="KW-1185">Reference proteome</keyword>
<dbReference type="InterPro" id="IPR050111">
    <property type="entry name" value="C-type_lectin/snaclec_domain"/>
</dbReference>
<dbReference type="EMBL" id="JAHRIO010057139">
    <property type="protein sequence ID" value="MEQ2176965.1"/>
    <property type="molecule type" value="Genomic_DNA"/>
</dbReference>
<dbReference type="Proteomes" id="UP001476798">
    <property type="component" value="Unassembled WGS sequence"/>
</dbReference>
<dbReference type="PROSITE" id="PS00615">
    <property type="entry name" value="C_TYPE_LECTIN_1"/>
    <property type="match status" value="1"/>
</dbReference>
<keyword evidence="2" id="KW-0732">Signal</keyword>
<dbReference type="PRINTS" id="PR01504">
    <property type="entry name" value="PNCREATITSAP"/>
</dbReference>
<feature type="domain" description="C-type lectin" evidence="3">
    <location>
        <begin position="71"/>
        <end position="190"/>
    </location>
</feature>
<dbReference type="SUPFAM" id="SSF56436">
    <property type="entry name" value="C-type lectin-like"/>
    <property type="match status" value="1"/>
</dbReference>
<dbReference type="InterPro" id="IPR001304">
    <property type="entry name" value="C-type_lectin-like"/>
</dbReference>
<comment type="caution">
    <text evidence="4">The sequence shown here is derived from an EMBL/GenBank/DDBJ whole genome shotgun (WGS) entry which is preliminary data.</text>
</comment>
<evidence type="ECO:0000256" key="1">
    <source>
        <dbReference type="ARBA" id="ARBA00023157"/>
    </source>
</evidence>
<sequence length="196" mass="22077">MFRILGSINSCKDIPARLQHIMKKPNLSTMLFLFCFGLTVGAPPPSDPESTIQYNTEGVGQDNCPVFWISFKDHCYKYVATPMTWADAELYCLSQGSNLVSIHSEEEENFVKLLIRSFDVAEGVNWIGLTDAQKDGTYFWSDGSNFTFSFWKDGEPNNSGGPEPCVHTNWGTARKWNDKVCTDKYAFVCKARPACK</sequence>
<feature type="chain" id="PRO_5046160375" description="C-type lectin domain-containing protein" evidence="2">
    <location>
        <begin position="42"/>
        <end position="196"/>
    </location>
</feature>
<keyword evidence="1" id="KW-1015">Disulfide bond</keyword>
<dbReference type="PROSITE" id="PS50041">
    <property type="entry name" value="C_TYPE_LECTIN_2"/>
    <property type="match status" value="1"/>
</dbReference>
<dbReference type="InterPro" id="IPR016186">
    <property type="entry name" value="C-type_lectin-like/link_sf"/>
</dbReference>
<protein>
    <recommendedName>
        <fullName evidence="3">C-type lectin domain-containing protein</fullName>
    </recommendedName>
</protein>
<name>A0ABV0P018_9TELE</name>
<organism evidence="4 5">
    <name type="scientific">Goodea atripinnis</name>
    <dbReference type="NCBI Taxonomy" id="208336"/>
    <lineage>
        <taxon>Eukaryota</taxon>
        <taxon>Metazoa</taxon>
        <taxon>Chordata</taxon>
        <taxon>Craniata</taxon>
        <taxon>Vertebrata</taxon>
        <taxon>Euteleostomi</taxon>
        <taxon>Actinopterygii</taxon>
        <taxon>Neopterygii</taxon>
        <taxon>Teleostei</taxon>
        <taxon>Neoteleostei</taxon>
        <taxon>Acanthomorphata</taxon>
        <taxon>Ovalentaria</taxon>
        <taxon>Atherinomorphae</taxon>
        <taxon>Cyprinodontiformes</taxon>
        <taxon>Goodeidae</taxon>
        <taxon>Goodea</taxon>
    </lineage>
</organism>
<feature type="signal peptide" evidence="2">
    <location>
        <begin position="1"/>
        <end position="41"/>
    </location>
</feature>
<accession>A0ABV0P018</accession>
<dbReference type="Pfam" id="PF00059">
    <property type="entry name" value="Lectin_C"/>
    <property type="match status" value="1"/>
</dbReference>
<dbReference type="PANTHER" id="PTHR22803">
    <property type="entry name" value="MANNOSE, PHOSPHOLIPASE, LECTIN RECEPTOR RELATED"/>
    <property type="match status" value="1"/>
</dbReference>
<dbReference type="InterPro" id="IPR016187">
    <property type="entry name" value="CTDL_fold"/>
</dbReference>
<gene>
    <name evidence="4" type="ORF">GOODEAATRI_033605</name>
</gene>